<evidence type="ECO:0000256" key="1">
    <source>
        <dbReference type="SAM" id="MobiDB-lite"/>
    </source>
</evidence>
<proteinExistence type="predicted"/>
<dbReference type="EMBL" id="KV417331">
    <property type="protein sequence ID" value="KZO90962.1"/>
    <property type="molecule type" value="Genomic_DNA"/>
</dbReference>
<evidence type="ECO:0000313" key="3">
    <source>
        <dbReference type="Proteomes" id="UP000076738"/>
    </source>
</evidence>
<gene>
    <name evidence="2" type="ORF">CALVIDRAFT_371103</name>
</gene>
<sequence length="248" mass="27639">MRWRRTTASKLGVLADRSPHMRTSARRRLVGARQAVRRLGLVFHRHLWATIRPQRAASGLLWPRTVPVRQKAVPRQLRRLELARLRHQWVSKCLHFHVEIDHISKGSTTNQSSTVWTPCSFGSPGGSPPPAGMVALAYKEYGSPAGSYVGSNQPPGRQWGSPSPSTPGSLFTSTSTESSDRLCRHQPLICRQSPASHMIVVLSNAYSSTKSGSALCVTWRTTSRRPSNWPTGEPRRRSRSCSLWIPMS</sequence>
<keyword evidence="3" id="KW-1185">Reference proteome</keyword>
<organism evidence="2 3">
    <name type="scientific">Calocera viscosa (strain TUFC12733)</name>
    <dbReference type="NCBI Taxonomy" id="1330018"/>
    <lineage>
        <taxon>Eukaryota</taxon>
        <taxon>Fungi</taxon>
        <taxon>Dikarya</taxon>
        <taxon>Basidiomycota</taxon>
        <taxon>Agaricomycotina</taxon>
        <taxon>Dacrymycetes</taxon>
        <taxon>Dacrymycetales</taxon>
        <taxon>Dacrymycetaceae</taxon>
        <taxon>Calocera</taxon>
    </lineage>
</organism>
<evidence type="ECO:0000313" key="2">
    <source>
        <dbReference type="EMBL" id="KZO90962.1"/>
    </source>
</evidence>
<protein>
    <submittedName>
        <fullName evidence="2">Uncharacterized protein</fullName>
    </submittedName>
</protein>
<reference evidence="2 3" key="1">
    <citation type="journal article" date="2016" name="Mol. Biol. Evol.">
        <title>Comparative Genomics of Early-Diverging Mushroom-Forming Fungi Provides Insights into the Origins of Lignocellulose Decay Capabilities.</title>
        <authorList>
            <person name="Nagy L.G."/>
            <person name="Riley R."/>
            <person name="Tritt A."/>
            <person name="Adam C."/>
            <person name="Daum C."/>
            <person name="Floudas D."/>
            <person name="Sun H."/>
            <person name="Yadav J.S."/>
            <person name="Pangilinan J."/>
            <person name="Larsson K.H."/>
            <person name="Matsuura K."/>
            <person name="Barry K."/>
            <person name="Labutti K."/>
            <person name="Kuo R."/>
            <person name="Ohm R.A."/>
            <person name="Bhattacharya S.S."/>
            <person name="Shirouzu T."/>
            <person name="Yoshinaga Y."/>
            <person name="Martin F.M."/>
            <person name="Grigoriev I.V."/>
            <person name="Hibbett D.S."/>
        </authorList>
    </citation>
    <scope>NUCLEOTIDE SEQUENCE [LARGE SCALE GENOMIC DNA]</scope>
    <source>
        <strain evidence="2 3">TUFC12733</strain>
    </source>
</reference>
<dbReference type="Proteomes" id="UP000076738">
    <property type="component" value="Unassembled WGS sequence"/>
</dbReference>
<name>A0A167GVS2_CALVF</name>
<accession>A0A167GVS2</accession>
<feature type="region of interest" description="Disordered" evidence="1">
    <location>
        <begin position="149"/>
        <end position="176"/>
    </location>
</feature>
<dbReference type="AlphaFoldDB" id="A0A167GVS2"/>